<dbReference type="Proteomes" id="UP000242450">
    <property type="component" value="Chromosome 10"/>
</dbReference>
<proteinExistence type="predicted"/>
<accession>A0A212CY43</accession>
<sequence length="163" mass="17635">MPTGVPGSPQVYGPVHSCCPAGALRPDRGIMMLGASCDGVTSEVSKPEKDVEPDAEPLPQLALGTDHRAVPAKCNEQIAKESVHGIDAGETAPQERGERVARLLEHFCSQLGLEWRVDSRARPRGAHAVHAPSRIPHRGDSMWRYLRVDAFSSDGAQRQSQLL</sequence>
<dbReference type="EMBL" id="MKHE01000010">
    <property type="protein sequence ID" value="OWK10910.1"/>
    <property type="molecule type" value="Genomic_DNA"/>
</dbReference>
<keyword evidence="3" id="KW-1185">Reference proteome</keyword>
<feature type="region of interest" description="Disordered" evidence="1">
    <location>
        <begin position="41"/>
        <end position="67"/>
    </location>
</feature>
<evidence type="ECO:0000313" key="2">
    <source>
        <dbReference type="EMBL" id="OWK10910.1"/>
    </source>
</evidence>
<evidence type="ECO:0000256" key="1">
    <source>
        <dbReference type="SAM" id="MobiDB-lite"/>
    </source>
</evidence>
<dbReference type="OrthoDB" id="8889733at2759"/>
<reference evidence="2 3" key="1">
    <citation type="journal article" date="2018" name="Mol. Genet. Genomics">
        <title>The red deer Cervus elaphus genome CerEla1.0: sequencing, annotating, genes, and chromosomes.</title>
        <authorList>
            <person name="Bana N.A."/>
            <person name="Nyiri A."/>
            <person name="Nagy J."/>
            <person name="Frank K."/>
            <person name="Nagy T."/>
            <person name="Steger V."/>
            <person name="Schiller M."/>
            <person name="Lakatos P."/>
            <person name="Sugar L."/>
            <person name="Horn P."/>
            <person name="Barta E."/>
            <person name="Orosz L."/>
        </authorList>
    </citation>
    <scope>NUCLEOTIDE SEQUENCE [LARGE SCALE GENOMIC DNA]</scope>
    <source>
        <strain evidence="2">Hungarian</strain>
    </source>
</reference>
<organism evidence="2 3">
    <name type="scientific">Cervus elaphus hippelaphus</name>
    <name type="common">European red deer</name>
    <dbReference type="NCBI Taxonomy" id="46360"/>
    <lineage>
        <taxon>Eukaryota</taxon>
        <taxon>Metazoa</taxon>
        <taxon>Chordata</taxon>
        <taxon>Craniata</taxon>
        <taxon>Vertebrata</taxon>
        <taxon>Euteleostomi</taxon>
        <taxon>Mammalia</taxon>
        <taxon>Eutheria</taxon>
        <taxon>Laurasiatheria</taxon>
        <taxon>Artiodactyla</taxon>
        <taxon>Ruminantia</taxon>
        <taxon>Pecora</taxon>
        <taxon>Cervidae</taxon>
        <taxon>Cervinae</taxon>
        <taxon>Cervus</taxon>
    </lineage>
</organism>
<name>A0A212CY43_CEREH</name>
<comment type="caution">
    <text evidence="2">The sequence shown here is derived from an EMBL/GenBank/DDBJ whole genome shotgun (WGS) entry which is preliminary data.</text>
</comment>
<evidence type="ECO:0000313" key="3">
    <source>
        <dbReference type="Proteomes" id="UP000242450"/>
    </source>
</evidence>
<dbReference type="AlphaFoldDB" id="A0A212CY43"/>
<gene>
    <name evidence="2" type="ORF">Celaphus_00007232</name>
</gene>
<protein>
    <submittedName>
        <fullName evidence="2">Uncharacterized protein</fullName>
    </submittedName>
</protein>